<name>A0ABV9JNL0_9GAMM</name>
<dbReference type="RefSeq" id="WP_377334316.1">
    <property type="nucleotide sequence ID" value="NZ_JBHSGB010000010.1"/>
</dbReference>
<dbReference type="PROSITE" id="PS51257">
    <property type="entry name" value="PROKAR_LIPOPROTEIN"/>
    <property type="match status" value="1"/>
</dbReference>
<protein>
    <submittedName>
        <fullName evidence="3">TolC family protein</fullName>
    </submittedName>
</protein>
<organism evidence="3 4">
    <name type="scientific">Rheinheimera marina</name>
    <dbReference type="NCBI Taxonomy" id="1774958"/>
    <lineage>
        <taxon>Bacteria</taxon>
        <taxon>Pseudomonadati</taxon>
        <taxon>Pseudomonadota</taxon>
        <taxon>Gammaproteobacteria</taxon>
        <taxon>Chromatiales</taxon>
        <taxon>Chromatiaceae</taxon>
        <taxon>Rheinheimera</taxon>
    </lineage>
</organism>
<comment type="caution">
    <text evidence="3">The sequence shown here is derived from an EMBL/GenBank/DDBJ whole genome shotgun (WGS) entry which is preliminary data.</text>
</comment>
<evidence type="ECO:0000256" key="2">
    <source>
        <dbReference type="SAM" id="SignalP"/>
    </source>
</evidence>
<dbReference type="EMBL" id="JBHSGB010000010">
    <property type="protein sequence ID" value="MFC4655836.1"/>
    <property type="molecule type" value="Genomic_DNA"/>
</dbReference>
<feature type="signal peptide" evidence="2">
    <location>
        <begin position="1"/>
        <end position="19"/>
    </location>
</feature>
<keyword evidence="4" id="KW-1185">Reference proteome</keyword>
<feature type="chain" id="PRO_5045888622" evidence="2">
    <location>
        <begin position="20"/>
        <end position="463"/>
    </location>
</feature>
<evidence type="ECO:0000313" key="4">
    <source>
        <dbReference type="Proteomes" id="UP001595962"/>
    </source>
</evidence>
<comment type="similarity">
    <text evidence="1">Belongs to the outer membrane factor (OMF) (TC 1.B.17) family.</text>
</comment>
<dbReference type="PANTHER" id="PTHR30203">
    <property type="entry name" value="OUTER MEMBRANE CATION EFFLUX PROTEIN"/>
    <property type="match status" value="1"/>
</dbReference>
<dbReference type="Gene3D" id="1.20.1600.10">
    <property type="entry name" value="Outer membrane efflux proteins (OEP)"/>
    <property type="match status" value="1"/>
</dbReference>
<dbReference type="SUPFAM" id="SSF56954">
    <property type="entry name" value="Outer membrane efflux proteins (OEP)"/>
    <property type="match status" value="1"/>
</dbReference>
<accession>A0ABV9JNL0</accession>
<proteinExistence type="inferred from homology"/>
<dbReference type="Proteomes" id="UP001595962">
    <property type="component" value="Unassembled WGS sequence"/>
</dbReference>
<evidence type="ECO:0000313" key="3">
    <source>
        <dbReference type="EMBL" id="MFC4655836.1"/>
    </source>
</evidence>
<gene>
    <name evidence="3" type="ORF">ACFO3I_12545</name>
</gene>
<evidence type="ECO:0000256" key="1">
    <source>
        <dbReference type="ARBA" id="ARBA00007613"/>
    </source>
</evidence>
<dbReference type="InterPro" id="IPR010131">
    <property type="entry name" value="MdtP/NodT-like"/>
</dbReference>
<dbReference type="PANTHER" id="PTHR30203:SF24">
    <property type="entry name" value="BLR4935 PROTEIN"/>
    <property type="match status" value="1"/>
</dbReference>
<dbReference type="InterPro" id="IPR003423">
    <property type="entry name" value="OMP_efflux"/>
</dbReference>
<dbReference type="Pfam" id="PF02321">
    <property type="entry name" value="OEP"/>
    <property type="match status" value="1"/>
</dbReference>
<sequence length="463" mass="50480">MRIPTITKTLLLSTAVVLAGCVSPALELSQQVAQQANREQLQLPVLPTTLSSDSSAAVKGLLQQSLSFQSVAQIAVLNNPDFLAAMAALNVSKADLQQAGLLPNPGLSISRNRGEEGYETELEFGFDLFGLLFRKHNLAIAQQQANQQQYQLAELLVALVAQSRLALAEAVTAEQRLNYLLQVQEAIDASAELANRMYQVGNYSPLQQARAQKYAAEVKLQLAQAQQQQVQSREALYRQLGLWGGDLALQLPTQLPDLPNSLPSVPDAEQLALSQRLDLQQARASLAAMAAQLELTQSSRFLRGLDAELSGSAQHSDSRSLTLGFELPLFDRHSARLTKVQAQLQQQFYLAQAKAVNARSEVRMNQATLAQNYAIARHYQQQLVPLAKRINQENVLRYNGMLIGVFELIADTQAQVDTITAAMQALNNFHQARIRFEQSLWGAAAPTSSAQPEASSAAAPAGH</sequence>
<keyword evidence="2" id="KW-0732">Signal</keyword>
<reference evidence="4" key="1">
    <citation type="journal article" date="2019" name="Int. J. Syst. Evol. Microbiol.">
        <title>The Global Catalogue of Microorganisms (GCM) 10K type strain sequencing project: providing services to taxonomists for standard genome sequencing and annotation.</title>
        <authorList>
            <consortium name="The Broad Institute Genomics Platform"/>
            <consortium name="The Broad Institute Genome Sequencing Center for Infectious Disease"/>
            <person name="Wu L."/>
            <person name="Ma J."/>
        </authorList>
    </citation>
    <scope>NUCLEOTIDE SEQUENCE [LARGE SCALE GENOMIC DNA]</scope>
    <source>
        <strain evidence="4">DT28</strain>
    </source>
</reference>